<dbReference type="AlphaFoldDB" id="A0A2T2ZUS2"/>
<keyword evidence="1" id="KW-0349">Heme</keyword>
<feature type="binding site" description="axial binding residue" evidence="1">
    <location>
        <position position="449"/>
    </location>
    <ligand>
        <name>heme</name>
        <dbReference type="ChEBI" id="CHEBI:30413"/>
    </ligand>
    <ligandPart>
        <name>Fe</name>
        <dbReference type="ChEBI" id="CHEBI:18248"/>
    </ligandPart>
</feature>
<evidence type="ECO:0000256" key="1">
    <source>
        <dbReference type="PIRSR" id="PIRSR602401-1"/>
    </source>
</evidence>
<dbReference type="GO" id="GO:0005506">
    <property type="term" value="F:iron ion binding"/>
    <property type="evidence" value="ECO:0007669"/>
    <property type="project" value="InterPro"/>
</dbReference>
<sequence>MAGNEVLGKAFENVPSGMIYLTETFIHYILVVLNPGTVTGGRPVSGPRWRIPNGHIIDKFMHGTTRSIEWSKKYGSVYRIWAGEHPEIVITTPQLLRDFHSDGDKHGKPQYSNLGWYLGQVLGSCIGLLEGPDWKQQRQIFDPAFRHSATVALIGDTDRAAKDFIDNLPVAAKNIPQTTPQNEKSQNQQNLEFPIIPAFQKFPFFLAARVIYGPMTEAEEDDLWALAEKRLSLAPYLFIGGPYRYRWGKWIDHTAFGRLQDFSTQWRKYNERIVKSRRSNGAAAAPILTYWNALENGEMTMENLMHTLDEMLMTNLDVTTHVVTWFITLVADHSEVKRELLAEIEDNWENLNEYLVKSDNHLHRCFQEALRLRSPLSFSAGESAPSVKNFDGILVKPNTMVLVDVNAINIRNAFWGKDSEEFRPSRFKGIKPSDLRYNLVLFGFNGRKCPGQYLGAQMSKALLVHLLRGYEVDVIKGQKGQNSYETDKSTWVPMADVTLRLTKRE</sequence>
<dbReference type="Gene3D" id="1.10.630.10">
    <property type="entry name" value="Cytochrome P450"/>
    <property type="match status" value="1"/>
</dbReference>
<dbReference type="GO" id="GO:0016705">
    <property type="term" value="F:oxidoreductase activity, acting on paired donors, with incorporation or reduction of molecular oxygen"/>
    <property type="evidence" value="ECO:0007669"/>
    <property type="project" value="InterPro"/>
</dbReference>
<dbReference type="Pfam" id="PF00067">
    <property type="entry name" value="p450"/>
    <property type="match status" value="1"/>
</dbReference>
<dbReference type="PANTHER" id="PTHR24301">
    <property type="entry name" value="THROMBOXANE-A SYNTHASE"/>
    <property type="match status" value="1"/>
</dbReference>
<dbReference type="PANTHER" id="PTHR24301:SF2">
    <property type="entry name" value="THROMBOXANE-A SYNTHASE"/>
    <property type="match status" value="1"/>
</dbReference>
<accession>A0A2T2ZUS2</accession>
<proteinExistence type="predicted"/>
<protein>
    <submittedName>
        <fullName evidence="2">Cytochrome P450</fullName>
    </submittedName>
</protein>
<dbReference type="InterPro" id="IPR002401">
    <property type="entry name" value="Cyt_P450_E_grp-I"/>
</dbReference>
<keyword evidence="1" id="KW-0479">Metal-binding</keyword>
<gene>
    <name evidence="2" type="ORF">BD289DRAFT_494634</name>
</gene>
<dbReference type="GO" id="GO:0004497">
    <property type="term" value="F:monooxygenase activity"/>
    <property type="evidence" value="ECO:0007669"/>
    <property type="project" value="InterPro"/>
</dbReference>
<organism evidence="2 3">
    <name type="scientific">Coniella lustricola</name>
    <dbReference type="NCBI Taxonomy" id="2025994"/>
    <lineage>
        <taxon>Eukaryota</taxon>
        <taxon>Fungi</taxon>
        <taxon>Dikarya</taxon>
        <taxon>Ascomycota</taxon>
        <taxon>Pezizomycotina</taxon>
        <taxon>Sordariomycetes</taxon>
        <taxon>Sordariomycetidae</taxon>
        <taxon>Diaporthales</taxon>
        <taxon>Schizoparmaceae</taxon>
        <taxon>Coniella</taxon>
    </lineage>
</organism>
<keyword evidence="1" id="KW-0408">Iron</keyword>
<dbReference type="GO" id="GO:0020037">
    <property type="term" value="F:heme binding"/>
    <property type="evidence" value="ECO:0007669"/>
    <property type="project" value="InterPro"/>
</dbReference>
<name>A0A2T2ZUS2_9PEZI</name>
<dbReference type="InParanoid" id="A0A2T2ZUS2"/>
<keyword evidence="3" id="KW-1185">Reference proteome</keyword>
<dbReference type="SUPFAM" id="SSF48264">
    <property type="entry name" value="Cytochrome P450"/>
    <property type="match status" value="1"/>
</dbReference>
<dbReference type="Proteomes" id="UP000241462">
    <property type="component" value="Unassembled WGS sequence"/>
</dbReference>
<evidence type="ECO:0000313" key="2">
    <source>
        <dbReference type="EMBL" id="PSR77225.1"/>
    </source>
</evidence>
<dbReference type="PRINTS" id="PR00463">
    <property type="entry name" value="EP450I"/>
</dbReference>
<dbReference type="STRING" id="2025994.A0A2T2ZUS2"/>
<reference evidence="2 3" key="1">
    <citation type="journal article" date="2018" name="Mycol. Prog.">
        <title>Coniella lustricola, a new species from submerged detritus.</title>
        <authorList>
            <person name="Raudabaugh D.B."/>
            <person name="Iturriaga T."/>
            <person name="Carver A."/>
            <person name="Mondo S."/>
            <person name="Pangilinan J."/>
            <person name="Lipzen A."/>
            <person name="He G."/>
            <person name="Amirebrahimi M."/>
            <person name="Grigoriev I.V."/>
            <person name="Miller A.N."/>
        </authorList>
    </citation>
    <scope>NUCLEOTIDE SEQUENCE [LARGE SCALE GENOMIC DNA]</scope>
    <source>
        <strain evidence="2 3">B22-T-1</strain>
    </source>
</reference>
<dbReference type="CDD" id="cd20615">
    <property type="entry name" value="CYP_GliC-like"/>
    <property type="match status" value="1"/>
</dbReference>
<comment type="cofactor">
    <cofactor evidence="1">
        <name>heme</name>
        <dbReference type="ChEBI" id="CHEBI:30413"/>
    </cofactor>
</comment>
<dbReference type="InterPro" id="IPR036396">
    <property type="entry name" value="Cyt_P450_sf"/>
</dbReference>
<dbReference type="EMBL" id="KZ678667">
    <property type="protein sequence ID" value="PSR77225.1"/>
    <property type="molecule type" value="Genomic_DNA"/>
</dbReference>
<dbReference type="InterPro" id="IPR001128">
    <property type="entry name" value="Cyt_P450"/>
</dbReference>
<dbReference type="OrthoDB" id="2789670at2759"/>
<evidence type="ECO:0000313" key="3">
    <source>
        <dbReference type="Proteomes" id="UP000241462"/>
    </source>
</evidence>